<dbReference type="SUPFAM" id="SSF50978">
    <property type="entry name" value="WD40 repeat-like"/>
    <property type="match status" value="1"/>
</dbReference>
<dbReference type="InterPro" id="IPR015943">
    <property type="entry name" value="WD40/YVTN_repeat-like_dom_sf"/>
</dbReference>
<name>A0A8J1UM08_OWEFU</name>
<evidence type="ECO:0000256" key="2">
    <source>
        <dbReference type="ARBA" id="ARBA00004496"/>
    </source>
</evidence>
<evidence type="ECO:0000256" key="6">
    <source>
        <dbReference type="ARBA" id="ARBA00022490"/>
    </source>
</evidence>
<dbReference type="FunFam" id="2.130.10.10:FF:000575">
    <property type="entry name" value="Elongator acetyltransferase complex subunit 2"/>
    <property type="match status" value="1"/>
</dbReference>
<reference evidence="11" key="1">
    <citation type="submission" date="2022-03" db="EMBL/GenBank/DDBJ databases">
        <authorList>
            <person name="Martin C."/>
        </authorList>
    </citation>
    <scope>NUCLEOTIDE SEQUENCE</scope>
</reference>
<dbReference type="CDD" id="cd00200">
    <property type="entry name" value="WD40"/>
    <property type="match status" value="1"/>
</dbReference>
<accession>A0A8J1UM08</accession>
<dbReference type="Pfam" id="PF00400">
    <property type="entry name" value="WD40"/>
    <property type="match status" value="6"/>
</dbReference>
<evidence type="ECO:0000256" key="5">
    <source>
        <dbReference type="ARBA" id="ARBA00020267"/>
    </source>
</evidence>
<dbReference type="InterPro" id="IPR037289">
    <property type="entry name" value="Elp2"/>
</dbReference>
<dbReference type="GO" id="GO:0005634">
    <property type="term" value="C:nucleus"/>
    <property type="evidence" value="ECO:0007669"/>
    <property type="project" value="UniProtKB-SubCell"/>
</dbReference>
<evidence type="ECO:0000256" key="4">
    <source>
        <dbReference type="ARBA" id="ARBA00005881"/>
    </source>
</evidence>
<dbReference type="AlphaFoldDB" id="A0A8J1UM08"/>
<dbReference type="GO" id="GO:0002098">
    <property type="term" value="P:tRNA wobble uridine modification"/>
    <property type="evidence" value="ECO:0007669"/>
    <property type="project" value="InterPro"/>
</dbReference>
<dbReference type="PANTHER" id="PTHR44111">
    <property type="entry name" value="ELONGATOR COMPLEX PROTEIN 2"/>
    <property type="match status" value="1"/>
</dbReference>
<keyword evidence="9" id="KW-0677">Repeat</keyword>
<dbReference type="GO" id="GO:0033588">
    <property type="term" value="C:elongator holoenzyme complex"/>
    <property type="evidence" value="ECO:0007669"/>
    <property type="project" value="InterPro"/>
</dbReference>
<dbReference type="OrthoDB" id="27911at2759"/>
<organism evidence="11 12">
    <name type="scientific">Owenia fusiformis</name>
    <name type="common">Polychaete worm</name>
    <dbReference type="NCBI Taxonomy" id="6347"/>
    <lineage>
        <taxon>Eukaryota</taxon>
        <taxon>Metazoa</taxon>
        <taxon>Spiralia</taxon>
        <taxon>Lophotrochozoa</taxon>
        <taxon>Annelida</taxon>
        <taxon>Polychaeta</taxon>
        <taxon>Sedentaria</taxon>
        <taxon>Canalipalpata</taxon>
        <taxon>Sabellida</taxon>
        <taxon>Oweniida</taxon>
        <taxon>Oweniidae</taxon>
        <taxon>Owenia</taxon>
    </lineage>
</organism>
<dbReference type="FunFam" id="2.130.10.10:FF:001709">
    <property type="entry name" value="Elongator complex protein 2"/>
    <property type="match status" value="1"/>
</dbReference>
<dbReference type="SMART" id="SM00320">
    <property type="entry name" value="WD40"/>
    <property type="match status" value="13"/>
</dbReference>
<protein>
    <recommendedName>
        <fullName evidence="5">Elongator complex protein 2</fullName>
    </recommendedName>
</protein>
<evidence type="ECO:0000313" key="12">
    <source>
        <dbReference type="Proteomes" id="UP000749559"/>
    </source>
</evidence>
<proteinExistence type="inferred from homology"/>
<dbReference type="GO" id="GO:0005737">
    <property type="term" value="C:cytoplasm"/>
    <property type="evidence" value="ECO:0007669"/>
    <property type="project" value="UniProtKB-SubCell"/>
</dbReference>
<dbReference type="PANTHER" id="PTHR44111:SF1">
    <property type="entry name" value="ELONGATOR COMPLEX PROTEIN 2"/>
    <property type="match status" value="1"/>
</dbReference>
<evidence type="ECO:0000256" key="8">
    <source>
        <dbReference type="ARBA" id="ARBA00022694"/>
    </source>
</evidence>
<dbReference type="InterPro" id="IPR011047">
    <property type="entry name" value="Quinoprotein_ADH-like_sf"/>
</dbReference>
<dbReference type="PROSITE" id="PS50082">
    <property type="entry name" value="WD_REPEATS_2"/>
    <property type="match status" value="3"/>
</dbReference>
<evidence type="ECO:0000256" key="1">
    <source>
        <dbReference type="ARBA" id="ARBA00004123"/>
    </source>
</evidence>
<keyword evidence="10" id="KW-0539">Nucleus</keyword>
<comment type="pathway">
    <text evidence="3">tRNA modification; 5-methoxycarbonylmethyl-2-thiouridine-tRNA biosynthesis.</text>
</comment>
<keyword evidence="8" id="KW-0819">tRNA processing</keyword>
<dbReference type="SUPFAM" id="SSF50960">
    <property type="entry name" value="TolB, C-terminal domain"/>
    <property type="match status" value="1"/>
</dbReference>
<dbReference type="InterPro" id="IPR001680">
    <property type="entry name" value="WD40_rpt"/>
</dbReference>
<dbReference type="Proteomes" id="UP000749559">
    <property type="component" value="Unassembled WGS sequence"/>
</dbReference>
<comment type="caution">
    <text evidence="11">The sequence shown here is derived from an EMBL/GenBank/DDBJ whole genome shotgun (WGS) entry which is preliminary data.</text>
</comment>
<evidence type="ECO:0000256" key="10">
    <source>
        <dbReference type="ARBA" id="ARBA00023242"/>
    </source>
</evidence>
<evidence type="ECO:0000256" key="9">
    <source>
        <dbReference type="ARBA" id="ARBA00022737"/>
    </source>
</evidence>
<dbReference type="UniPathway" id="UPA00988"/>
<evidence type="ECO:0000313" key="11">
    <source>
        <dbReference type="EMBL" id="CAH1788294.1"/>
    </source>
</evidence>
<dbReference type="InterPro" id="IPR036322">
    <property type="entry name" value="WD40_repeat_dom_sf"/>
</dbReference>
<comment type="similarity">
    <text evidence="4">Belongs to the WD repeat ELP2 family.</text>
</comment>
<keyword evidence="6" id="KW-0963">Cytoplasm</keyword>
<sequence>MHQDQSSSNKKKSYFRFAGMKIFSEGYISSGCNRTPNSVDWGNNGLIAYGSCKGVAIYDPKLDERCGAVICTLSGHKARVNCVKWIGNNSVAEECELVSGSTDTTAIVWKRVDKQFERNCTLIGHTGPVNAIDTLYSETKEGARTLVVSASSDSTVKIWERKPDCGEFTCIQTLSFGNGFALDVSITLLPDSNVPILACVGDDMKVHLYTENSGQFVKGISLPGHEDWIRSCEFSQQSDGDILLATSSQDTFIRIWRLSPRQQQSTEQDNGELKLKETTISTSGKCFAVILESVLAGHEGWVYAAHWAPPVLQHGVPTQTMCLLSASMDKTMIVWRQDEESGVWLEQVRVGEVGGNTLGLYGCQFSPDGSSILGHGYQGAFHLWHQQQDNLWSPGVAVSGHFDSVEDIAWDPENGNYLLSVGLDQTTRLHAIWRHEDKVSWHEIARPQVHGYDMTCLCMINKYKFASGADEKVSRIFEAPKNFKENLDSICGIDTSKDIASHPSDLAEGASVPALGLSNKAVFSEQPQNLYEDGELQPQKNGQYGEIYFKSVALECPPTEEHLLQNTLWPETQKLYGHGFEIYSMACNPQGTVLATACKASKPEYASILLWDVSTWRQIFKLESHTLTITQLAFSHKGNQLLSVSRDRTWSLFEVPVKVSDVEECVRCIAHTDKKTSVHSRIIWSCAWSHDDCHFVTAARDKKVVMWGQTPEGTVCGYGSCGAPLDCGEAATAVDMAPCEVKNRYLVTTGLESGKILLHLWDKTSSFQLMGALDNNISHQLTVKRLKFRPVLGRAEDKDGSTESKYLQLASCGADHAVKIYDISIEHLTN</sequence>
<keyword evidence="12" id="KW-1185">Reference proteome</keyword>
<dbReference type="SUPFAM" id="SSF50998">
    <property type="entry name" value="Quinoprotein alcohol dehydrogenase-like"/>
    <property type="match status" value="1"/>
</dbReference>
<gene>
    <name evidence="11" type="ORF">OFUS_LOCUS13852</name>
</gene>
<dbReference type="EMBL" id="CAIIXF020000007">
    <property type="protein sequence ID" value="CAH1788294.1"/>
    <property type="molecule type" value="Genomic_DNA"/>
</dbReference>
<dbReference type="Gene3D" id="2.130.10.10">
    <property type="entry name" value="YVTN repeat-like/Quinoprotein amine dehydrogenase"/>
    <property type="match status" value="4"/>
</dbReference>
<comment type="subcellular location">
    <subcellularLocation>
        <location evidence="2">Cytoplasm</location>
    </subcellularLocation>
    <subcellularLocation>
        <location evidence="1">Nucleus</location>
    </subcellularLocation>
</comment>
<keyword evidence="7" id="KW-0853">WD repeat</keyword>
<evidence type="ECO:0000256" key="7">
    <source>
        <dbReference type="ARBA" id="ARBA00022574"/>
    </source>
</evidence>
<evidence type="ECO:0000256" key="3">
    <source>
        <dbReference type="ARBA" id="ARBA00005043"/>
    </source>
</evidence>